<reference evidence="1 2" key="1">
    <citation type="submission" date="2011-10" db="EMBL/GenBank/DDBJ databases">
        <authorList>
            <person name="Genoscope - CEA"/>
        </authorList>
    </citation>
    <scope>NUCLEOTIDE SEQUENCE [LARGE SCALE GENOMIC DNA]</scope>
    <source>
        <strain evidence="1 2">RCC 1105</strain>
    </source>
</reference>
<evidence type="ECO:0000313" key="2">
    <source>
        <dbReference type="Proteomes" id="UP000198341"/>
    </source>
</evidence>
<organism evidence="1 2">
    <name type="scientific">Bathycoccus prasinos</name>
    <dbReference type="NCBI Taxonomy" id="41875"/>
    <lineage>
        <taxon>Eukaryota</taxon>
        <taxon>Viridiplantae</taxon>
        <taxon>Chlorophyta</taxon>
        <taxon>Mamiellophyceae</taxon>
        <taxon>Mamiellales</taxon>
        <taxon>Bathycoccaceae</taxon>
        <taxon>Bathycoccus</taxon>
    </lineage>
</organism>
<dbReference type="STRING" id="41875.K8EPJ7"/>
<dbReference type="RefSeq" id="XP_007508890.1">
    <property type="nucleotide sequence ID" value="XM_007508828.1"/>
</dbReference>
<dbReference type="InterPro" id="IPR052298">
    <property type="entry name" value="ZMYND10"/>
</dbReference>
<gene>
    <name evidence="1" type="ordered locus">Bathy15g02460</name>
</gene>
<evidence type="ECO:0000313" key="1">
    <source>
        <dbReference type="EMBL" id="CCO19976.1"/>
    </source>
</evidence>
<dbReference type="GeneID" id="19011407"/>
<dbReference type="PANTHER" id="PTHR13244">
    <property type="entry name" value="ZINC FINGER MYND DOMAIN CONTAINING PROTEIN 10"/>
    <property type="match status" value="1"/>
</dbReference>
<accession>K8EPJ7</accession>
<dbReference type="GO" id="GO:0005737">
    <property type="term" value="C:cytoplasm"/>
    <property type="evidence" value="ECO:0007669"/>
    <property type="project" value="TreeGrafter"/>
</dbReference>
<dbReference type="KEGG" id="bpg:Bathy15g02460"/>
<proteinExistence type="predicted"/>
<protein>
    <submittedName>
        <fullName evidence="1">Uncharacterized protein</fullName>
    </submittedName>
</protein>
<dbReference type="OrthoDB" id="432970at2759"/>
<dbReference type="EMBL" id="FO082264">
    <property type="protein sequence ID" value="CCO19976.1"/>
    <property type="molecule type" value="Genomic_DNA"/>
</dbReference>
<dbReference type="AlphaFoldDB" id="K8EPJ7"/>
<dbReference type="PANTHER" id="PTHR13244:SF7">
    <property type="entry name" value="ZINC FINGER MYND DOMAIN-CONTAINING PROTEIN 10"/>
    <property type="match status" value="1"/>
</dbReference>
<sequence length="739" mass="83035">MVAIAQTDAYDGILADDDTDHLQFSSSAPEMRSVRNCIHSLFVGTDEGAGEERDFLKAYLENPENVDSPEWHEFVLNADRARKAALRLVLKNANKGGEEILENSCSDCASVAEDAQSTGEILDDVVRCLFALEAWKDDVLPVLSARIERERKEMMTQYLAKSKLLLHVGQLQSSILGVLEIALFDNACSVGKSLNESNLLDLVDYCVERLEALNNVSDPTEKSTLSENSDENDEYLCRTMSCLSILRSICDSVSELPLSVVARLISKHKIHSHLLPALLSKVPWFRKEEQKVLNDGRWISAKSLVKMPKPEAQVWLCLRALLAEPVCSGRHDYHDSTFERSLIDLKSKLLGSNGNSRLIDQIPQLGGDGLQRAILYHLHEIQRNKRADVETTLFDAHVLTRNMNAMKKGEETCASENSKHGKETQKRSAFTLIQPIQSTSFRQTVHEKAKEDATRWVDAFVSRHSENFDVYSARVRQEVLNMFDEEYDVLDNIKSIATNTNDNLSEPQTSSAHTVRVQFLHNDNEEERMVQQELLYAFDARDADCLLPDADVVLSQKKDAGKSIDGTTGYVRGERFKCAYVGEEDRGKETLPDDDAQSKQRRLCSRSSSRWFSNPRYVRVSVERNDDGNDAVTTSTTTLKTVLPLKVTDLSRALDESDRNDTKGGGSLWIACGSLRADTFCVQMRLKCRRPGARRVLCGGDSHPQSFSYDDDNCDDGERNAFFSYDISVARVVCCLMKK</sequence>
<name>K8EPJ7_9CHLO</name>
<keyword evidence="2" id="KW-1185">Reference proteome</keyword>
<dbReference type="Proteomes" id="UP000198341">
    <property type="component" value="Chromosome 15"/>
</dbReference>